<accession>A0A0A8YBI8</accession>
<organism evidence="1">
    <name type="scientific">Arundo donax</name>
    <name type="common">Giant reed</name>
    <name type="synonym">Donax arundinaceus</name>
    <dbReference type="NCBI Taxonomy" id="35708"/>
    <lineage>
        <taxon>Eukaryota</taxon>
        <taxon>Viridiplantae</taxon>
        <taxon>Streptophyta</taxon>
        <taxon>Embryophyta</taxon>
        <taxon>Tracheophyta</taxon>
        <taxon>Spermatophyta</taxon>
        <taxon>Magnoliopsida</taxon>
        <taxon>Liliopsida</taxon>
        <taxon>Poales</taxon>
        <taxon>Poaceae</taxon>
        <taxon>PACMAD clade</taxon>
        <taxon>Arundinoideae</taxon>
        <taxon>Arundineae</taxon>
        <taxon>Arundo</taxon>
    </lineage>
</organism>
<proteinExistence type="predicted"/>
<reference evidence="1" key="2">
    <citation type="journal article" date="2015" name="Data Brief">
        <title>Shoot transcriptome of the giant reed, Arundo donax.</title>
        <authorList>
            <person name="Barrero R.A."/>
            <person name="Guerrero F.D."/>
            <person name="Moolhuijzen P."/>
            <person name="Goolsby J.A."/>
            <person name="Tidwell J."/>
            <person name="Bellgard S.E."/>
            <person name="Bellgard M.I."/>
        </authorList>
    </citation>
    <scope>NUCLEOTIDE SEQUENCE</scope>
    <source>
        <tissue evidence="1">Shoot tissue taken approximately 20 cm above the soil surface</tissue>
    </source>
</reference>
<dbReference type="EMBL" id="GBRH01277063">
    <property type="protein sequence ID" value="JAD20832.1"/>
    <property type="molecule type" value="Transcribed_RNA"/>
</dbReference>
<reference evidence="1" key="1">
    <citation type="submission" date="2014-09" db="EMBL/GenBank/DDBJ databases">
        <authorList>
            <person name="Magalhaes I.L.F."/>
            <person name="Oliveira U."/>
            <person name="Santos F.R."/>
            <person name="Vidigal T.H.D.A."/>
            <person name="Brescovit A.D."/>
            <person name="Santos A.J."/>
        </authorList>
    </citation>
    <scope>NUCLEOTIDE SEQUENCE</scope>
    <source>
        <tissue evidence="1">Shoot tissue taken approximately 20 cm above the soil surface</tissue>
    </source>
</reference>
<protein>
    <submittedName>
        <fullName evidence="1">Uncharacterized protein</fullName>
    </submittedName>
</protein>
<sequence length="28" mass="3351">MFNCKRTSKEELTSHRCGMWADLFSLRC</sequence>
<evidence type="ECO:0000313" key="1">
    <source>
        <dbReference type="EMBL" id="JAD20832.1"/>
    </source>
</evidence>
<name>A0A0A8YBI8_ARUDO</name>
<dbReference type="AlphaFoldDB" id="A0A0A8YBI8"/>